<gene>
    <name evidence="1" type="ORF">P262_02790</name>
</gene>
<accession>V5TYJ0</accession>
<reference evidence="1 2" key="1">
    <citation type="journal article" date="2014" name="Genome Announc.">
        <title>Complete Genome Sequence of Cronobacter sakazakii Strain CMCC 45402.</title>
        <authorList>
            <person name="Zhao Z."/>
            <person name="Wang L."/>
            <person name="Wang B."/>
            <person name="Liang H."/>
            <person name="Ye Q."/>
            <person name="Zeng M."/>
        </authorList>
    </citation>
    <scope>NUCLEOTIDE SEQUENCE [LARGE SCALE GENOMIC DNA]</scope>
    <source>
        <strain evidence="2">45402</strain>
    </source>
</reference>
<name>V5TYJ0_9ENTR</name>
<protein>
    <submittedName>
        <fullName evidence="1">Uncharacterized protein</fullName>
    </submittedName>
</protein>
<proteinExistence type="predicted"/>
<organism evidence="1 2">
    <name type="scientific">Cronobacter malonaticus</name>
    <dbReference type="NCBI Taxonomy" id="413503"/>
    <lineage>
        <taxon>Bacteria</taxon>
        <taxon>Pseudomonadati</taxon>
        <taxon>Pseudomonadota</taxon>
        <taxon>Gammaproteobacteria</taxon>
        <taxon>Enterobacterales</taxon>
        <taxon>Enterobacteriaceae</taxon>
        <taxon>Cronobacter</taxon>
    </lineage>
</organism>
<evidence type="ECO:0000313" key="1">
    <source>
        <dbReference type="EMBL" id="AHB70351.1"/>
    </source>
</evidence>
<dbReference type="KEGG" id="csi:P262_02790"/>
<dbReference type="Proteomes" id="UP000018545">
    <property type="component" value="Chromosome"/>
</dbReference>
<sequence length="39" mass="4576">MIDDSKDNCLYRKEIRLSKNFNTVSYTVTEKNYPASMSL</sequence>
<evidence type="ECO:0000313" key="2">
    <source>
        <dbReference type="Proteomes" id="UP000018545"/>
    </source>
</evidence>
<dbReference type="AlphaFoldDB" id="V5TYJ0"/>
<dbReference type="PATRIC" id="fig|1401659.3.peg.1968"/>
<dbReference type="HOGENOM" id="CLU_3308298_0_0_6"/>
<dbReference type="EMBL" id="CP006731">
    <property type="protein sequence ID" value="AHB70351.1"/>
    <property type="molecule type" value="Genomic_DNA"/>
</dbReference>